<dbReference type="EMBL" id="CM056811">
    <property type="protein sequence ID" value="KAJ8636400.1"/>
    <property type="molecule type" value="Genomic_DNA"/>
</dbReference>
<organism evidence="1 2">
    <name type="scientific">Persea americana</name>
    <name type="common">Avocado</name>
    <dbReference type="NCBI Taxonomy" id="3435"/>
    <lineage>
        <taxon>Eukaryota</taxon>
        <taxon>Viridiplantae</taxon>
        <taxon>Streptophyta</taxon>
        <taxon>Embryophyta</taxon>
        <taxon>Tracheophyta</taxon>
        <taxon>Spermatophyta</taxon>
        <taxon>Magnoliopsida</taxon>
        <taxon>Magnoliidae</taxon>
        <taxon>Laurales</taxon>
        <taxon>Lauraceae</taxon>
        <taxon>Persea</taxon>
    </lineage>
</organism>
<reference evidence="1 2" key="1">
    <citation type="journal article" date="2022" name="Hortic Res">
        <title>A haplotype resolved chromosomal level avocado genome allows analysis of novel avocado genes.</title>
        <authorList>
            <person name="Nath O."/>
            <person name="Fletcher S.J."/>
            <person name="Hayward A."/>
            <person name="Shaw L.M."/>
            <person name="Masouleh A.K."/>
            <person name="Furtado A."/>
            <person name="Henry R.J."/>
            <person name="Mitter N."/>
        </authorList>
    </citation>
    <scope>NUCLEOTIDE SEQUENCE [LARGE SCALE GENOMIC DNA]</scope>
    <source>
        <strain evidence="2">cv. Hass</strain>
    </source>
</reference>
<comment type="caution">
    <text evidence="1">The sequence shown here is derived from an EMBL/GenBank/DDBJ whole genome shotgun (WGS) entry which is preliminary data.</text>
</comment>
<dbReference type="Proteomes" id="UP001234297">
    <property type="component" value="Chromosome 3"/>
</dbReference>
<accession>A0ACC2LSN5</accession>
<keyword evidence="2" id="KW-1185">Reference proteome</keyword>
<proteinExistence type="predicted"/>
<evidence type="ECO:0000313" key="2">
    <source>
        <dbReference type="Proteomes" id="UP001234297"/>
    </source>
</evidence>
<gene>
    <name evidence="1" type="ORF">MRB53_010667</name>
</gene>
<name>A0ACC2LSN5_PERAE</name>
<sequence>MFKLASIIDDNFDVDSIFEDLKVFTDAIQRSGTVHFISSFFAFKGMGEQATKEVYDWLKTHPKFIMDSSLASWLVDDIQTNEFEQKRSHVASAIECYLKDYGVSRPEAFKEIQEMVASAWKDMNKFCLKPTAFPLSLLMRVINFARVMEDLYLYGDGYSDSSRETKEKINAVLIDPIPM</sequence>
<protein>
    <submittedName>
        <fullName evidence="1">Uncharacterized protein</fullName>
    </submittedName>
</protein>
<evidence type="ECO:0000313" key="1">
    <source>
        <dbReference type="EMBL" id="KAJ8636400.1"/>
    </source>
</evidence>